<evidence type="ECO:0000313" key="2">
    <source>
        <dbReference type="Proteomes" id="UP000886595"/>
    </source>
</evidence>
<keyword evidence="2" id="KW-1185">Reference proteome</keyword>
<organism evidence="1 2">
    <name type="scientific">Brassica carinata</name>
    <name type="common">Ethiopian mustard</name>
    <name type="synonym">Abyssinian cabbage</name>
    <dbReference type="NCBI Taxonomy" id="52824"/>
    <lineage>
        <taxon>Eukaryota</taxon>
        <taxon>Viridiplantae</taxon>
        <taxon>Streptophyta</taxon>
        <taxon>Embryophyta</taxon>
        <taxon>Tracheophyta</taxon>
        <taxon>Spermatophyta</taxon>
        <taxon>Magnoliopsida</taxon>
        <taxon>eudicotyledons</taxon>
        <taxon>Gunneridae</taxon>
        <taxon>Pentapetalae</taxon>
        <taxon>rosids</taxon>
        <taxon>malvids</taxon>
        <taxon>Brassicales</taxon>
        <taxon>Brassicaceae</taxon>
        <taxon>Brassiceae</taxon>
        <taxon>Brassica</taxon>
    </lineage>
</organism>
<comment type="caution">
    <text evidence="1">The sequence shown here is derived from an EMBL/GenBank/DDBJ whole genome shotgun (WGS) entry which is preliminary data.</text>
</comment>
<evidence type="ECO:0000313" key="1">
    <source>
        <dbReference type="EMBL" id="KAG2321208.1"/>
    </source>
</evidence>
<dbReference type="Proteomes" id="UP000886595">
    <property type="component" value="Unassembled WGS sequence"/>
</dbReference>
<gene>
    <name evidence="1" type="ORF">Bca52824_014421</name>
</gene>
<dbReference type="GO" id="GO:0010020">
    <property type="term" value="P:chloroplast fission"/>
    <property type="evidence" value="ECO:0007669"/>
    <property type="project" value="InterPro"/>
</dbReference>
<name>A0A8X7W2T1_BRACI</name>
<sequence length="145" mass="16651">MWGFVRRWRTRTTSQTQMLLALLTLKPAVAISKYGLSSLFLNLSYTNFSRELYLLWKFALGPSAWDEIHHAILKASKIELKGGLLEQFTHEMEPFLRKQVQPDVDHVTVRWIPANNSFAITVSVIDQDLAQKNVYQNQGVSFPDA</sequence>
<proteinExistence type="predicted"/>
<dbReference type="EMBL" id="JAAMPC010000003">
    <property type="protein sequence ID" value="KAG2321208.1"/>
    <property type="molecule type" value="Genomic_DNA"/>
</dbReference>
<dbReference type="OrthoDB" id="10441868at2759"/>
<reference evidence="1 2" key="1">
    <citation type="submission" date="2020-02" db="EMBL/GenBank/DDBJ databases">
        <authorList>
            <person name="Ma Q."/>
            <person name="Huang Y."/>
            <person name="Song X."/>
            <person name="Pei D."/>
        </authorList>
    </citation>
    <scope>NUCLEOTIDE SEQUENCE [LARGE SCALE GENOMIC DNA]</scope>
    <source>
        <strain evidence="1">Sxm20200214</strain>
        <tissue evidence="1">Leaf</tissue>
    </source>
</reference>
<dbReference type="PANTHER" id="PTHR36317:SF1">
    <property type="entry name" value="PROTEIN MULTIPLE CHLOROPLAST DIVISION SITE 1"/>
    <property type="match status" value="1"/>
</dbReference>
<protein>
    <submittedName>
        <fullName evidence="1">Uncharacterized protein</fullName>
    </submittedName>
</protein>
<dbReference type="GO" id="GO:0009706">
    <property type="term" value="C:chloroplast inner membrane"/>
    <property type="evidence" value="ECO:0007669"/>
    <property type="project" value="TreeGrafter"/>
</dbReference>
<accession>A0A8X7W2T1</accession>
<dbReference type="PANTHER" id="PTHR36317">
    <property type="entry name" value="PROTEIN MULTIPLE CHLOROPLAST DIVISION SITE 1"/>
    <property type="match status" value="1"/>
</dbReference>
<dbReference type="InterPro" id="IPR034572">
    <property type="entry name" value="MCD1"/>
</dbReference>
<dbReference type="AlphaFoldDB" id="A0A8X7W2T1"/>